<name>A0A1M7HKG9_9FLAO</name>
<dbReference type="SUPFAM" id="SSF56601">
    <property type="entry name" value="beta-lactamase/transpeptidase-like"/>
    <property type="match status" value="1"/>
</dbReference>
<evidence type="ECO:0000259" key="1">
    <source>
        <dbReference type="Pfam" id="PF00144"/>
    </source>
</evidence>
<keyword evidence="3" id="KW-1185">Reference proteome</keyword>
<dbReference type="OrthoDB" id="9773047at2"/>
<sequence>MKSKKLFKYFFLVVLFCSLISCDVFRSLRYGGIPSQSDYKHFPQRVVNNEGPAYNFYKSNKKYQLGTKIGVINKDFNSTNVSLDSFATLHKTVTFLIIRNDTIVYEKYNKGYTSNSFVSSFSMAKPFISTLIGIAIDEGKIKSENDFIVDYLPEFKDKIGWEKITIKNLLQHTSGIRFTDRELDPASDNAEFYWGDNLRDRMLNLTLECPPNTKFRYSSENTLLLGYIIEKITGGTISKYLEDKIWKPLGMEAPAAWSLDRKDDKAIEKSFCCLQARAIDFAKLGRLYLNGGDWNGKQIVSKKWVEYSTHSDPSGNNKHFYNNNWGIGPFKYGSYFAVGLFGQYLYMYPEKNIIIVRFGDTETSYHPNYWQEVFLQIIDQMEF</sequence>
<dbReference type="InterPro" id="IPR050789">
    <property type="entry name" value="Diverse_Enzym_Activities"/>
</dbReference>
<dbReference type="Pfam" id="PF00144">
    <property type="entry name" value="Beta-lactamase"/>
    <property type="match status" value="1"/>
</dbReference>
<gene>
    <name evidence="2" type="ORF">SAMN05216269_103307</name>
</gene>
<proteinExistence type="predicted"/>
<feature type="domain" description="Beta-lactamase-related" evidence="1">
    <location>
        <begin position="93"/>
        <end position="358"/>
    </location>
</feature>
<evidence type="ECO:0000313" key="3">
    <source>
        <dbReference type="Proteomes" id="UP000184092"/>
    </source>
</evidence>
<reference evidence="3" key="1">
    <citation type="submission" date="2016-11" db="EMBL/GenBank/DDBJ databases">
        <authorList>
            <person name="Varghese N."/>
            <person name="Submissions S."/>
        </authorList>
    </citation>
    <scope>NUCLEOTIDE SEQUENCE [LARGE SCALE GENOMIC DNA]</scope>
    <source>
        <strain evidence="3">CGMCC 1.2749</strain>
    </source>
</reference>
<dbReference type="Gene3D" id="3.40.710.10">
    <property type="entry name" value="DD-peptidase/beta-lactamase superfamily"/>
    <property type="match status" value="1"/>
</dbReference>
<dbReference type="InterPro" id="IPR001466">
    <property type="entry name" value="Beta-lactam-related"/>
</dbReference>
<dbReference type="PROSITE" id="PS51257">
    <property type="entry name" value="PROKAR_LIPOPROTEIN"/>
    <property type="match status" value="1"/>
</dbReference>
<dbReference type="PANTHER" id="PTHR43283:SF7">
    <property type="entry name" value="BETA-LACTAMASE-RELATED DOMAIN-CONTAINING PROTEIN"/>
    <property type="match status" value="1"/>
</dbReference>
<evidence type="ECO:0000313" key="2">
    <source>
        <dbReference type="EMBL" id="SHM28929.1"/>
    </source>
</evidence>
<organism evidence="2 3">
    <name type="scientific">Flavobacterium xinjiangense</name>
    <dbReference type="NCBI Taxonomy" id="178356"/>
    <lineage>
        <taxon>Bacteria</taxon>
        <taxon>Pseudomonadati</taxon>
        <taxon>Bacteroidota</taxon>
        <taxon>Flavobacteriia</taxon>
        <taxon>Flavobacteriales</taxon>
        <taxon>Flavobacteriaceae</taxon>
        <taxon>Flavobacterium</taxon>
    </lineage>
</organism>
<dbReference type="EMBL" id="FRCL01000003">
    <property type="protein sequence ID" value="SHM28929.1"/>
    <property type="molecule type" value="Genomic_DNA"/>
</dbReference>
<dbReference type="STRING" id="178356.SAMN05216269_103307"/>
<dbReference type="PANTHER" id="PTHR43283">
    <property type="entry name" value="BETA-LACTAMASE-RELATED"/>
    <property type="match status" value="1"/>
</dbReference>
<dbReference type="AlphaFoldDB" id="A0A1M7HKG9"/>
<accession>A0A1M7HKG9</accession>
<dbReference type="Proteomes" id="UP000184092">
    <property type="component" value="Unassembled WGS sequence"/>
</dbReference>
<protein>
    <submittedName>
        <fullName evidence="2">CubicO group peptidase, beta-lactamase class C family</fullName>
    </submittedName>
</protein>
<dbReference type="RefSeq" id="WP_073206681.1">
    <property type="nucleotide sequence ID" value="NZ_FRCL01000003.1"/>
</dbReference>
<dbReference type="InterPro" id="IPR012338">
    <property type="entry name" value="Beta-lactam/transpept-like"/>
</dbReference>